<reference evidence="3" key="1">
    <citation type="submission" date="2016-01" db="EMBL/GenBank/DDBJ databases">
        <authorList>
            <person name="Peeters C."/>
        </authorList>
    </citation>
    <scope>NUCLEOTIDE SEQUENCE [LARGE SCALE GENOMIC DNA]</scope>
    <source>
        <strain evidence="3">LMG 29317</strain>
    </source>
</reference>
<dbReference type="RefSeq" id="WP_061151019.1">
    <property type="nucleotide sequence ID" value="NZ_FCOM02000050.1"/>
</dbReference>
<evidence type="ECO:0000313" key="4">
    <source>
        <dbReference type="Proteomes" id="UP000055019"/>
    </source>
</evidence>
<feature type="region of interest" description="Disordered" evidence="1">
    <location>
        <begin position="129"/>
        <end position="148"/>
    </location>
</feature>
<keyword evidence="2" id="KW-0472">Membrane</keyword>
<name>A0A158KSK1_9BURK</name>
<keyword evidence="2" id="KW-0812">Transmembrane</keyword>
<dbReference type="AlphaFoldDB" id="A0A158KSK1"/>
<gene>
    <name evidence="3" type="ORF">AWB74_06817</name>
</gene>
<evidence type="ECO:0000256" key="1">
    <source>
        <dbReference type="SAM" id="MobiDB-lite"/>
    </source>
</evidence>
<proteinExistence type="predicted"/>
<evidence type="ECO:0000313" key="3">
    <source>
        <dbReference type="EMBL" id="SAL84087.1"/>
    </source>
</evidence>
<organism evidence="3 4">
    <name type="scientific">Caballeronia arvi</name>
    <dbReference type="NCBI Taxonomy" id="1777135"/>
    <lineage>
        <taxon>Bacteria</taxon>
        <taxon>Pseudomonadati</taxon>
        <taxon>Pseudomonadota</taxon>
        <taxon>Betaproteobacteria</taxon>
        <taxon>Burkholderiales</taxon>
        <taxon>Burkholderiaceae</taxon>
        <taxon>Caballeronia</taxon>
    </lineage>
</organism>
<evidence type="ECO:0008006" key="5">
    <source>
        <dbReference type="Google" id="ProtNLM"/>
    </source>
</evidence>
<evidence type="ECO:0000256" key="2">
    <source>
        <dbReference type="SAM" id="Phobius"/>
    </source>
</evidence>
<accession>A0A158KSK1</accession>
<dbReference type="Proteomes" id="UP000055019">
    <property type="component" value="Unassembled WGS sequence"/>
</dbReference>
<sequence>MAGSSARRGALWAIGIVVALVVVATGGWLFVVHQMKERIIETLGPNGSVEEIDVGFGHVTLSRVRLRGPKDWPAADAMRAERIVLDVDMHSLIARPIHLRTVSVDNYYLSIVRSADGRVRILPGLKETAREADAKPDSKERTEREEHAREEKLIDRVSFERGSMEFYDSTVQDPPYRVLIGDARATVEHIHLPALTGRTDLAMTGSIKGPSHTGTVTWGGWMIIANKDSQTRATLRNVDVATLDPYLLKKAGAKAAVTGGTIDMVVDATVKDYRIHAPGTLTLNHLQISDTGNALDTFLSIPTKAAIAALSNRKEQIKLDFVLDGDLRDPKFSLNESLSKKLAAGFAKALGVSAEGVARGAGDTVRGIGNALKNLLGQ</sequence>
<comment type="caution">
    <text evidence="3">The sequence shown here is derived from an EMBL/GenBank/DDBJ whole genome shotgun (WGS) entry which is preliminary data.</text>
</comment>
<dbReference type="OrthoDB" id="8560134at2"/>
<feature type="transmembrane region" description="Helical" evidence="2">
    <location>
        <begin position="12"/>
        <end position="32"/>
    </location>
</feature>
<protein>
    <recommendedName>
        <fullName evidence="5">AsmA family protein</fullName>
    </recommendedName>
</protein>
<keyword evidence="2" id="KW-1133">Transmembrane helix</keyword>
<dbReference type="EMBL" id="FCOM02000050">
    <property type="protein sequence ID" value="SAL84087.1"/>
    <property type="molecule type" value="Genomic_DNA"/>
</dbReference>
<keyword evidence="4" id="KW-1185">Reference proteome</keyword>